<organism evidence="1 2">
    <name type="scientific">Folsomia candida</name>
    <name type="common">Springtail</name>
    <dbReference type="NCBI Taxonomy" id="158441"/>
    <lineage>
        <taxon>Eukaryota</taxon>
        <taxon>Metazoa</taxon>
        <taxon>Ecdysozoa</taxon>
        <taxon>Arthropoda</taxon>
        <taxon>Hexapoda</taxon>
        <taxon>Collembola</taxon>
        <taxon>Entomobryomorpha</taxon>
        <taxon>Isotomoidea</taxon>
        <taxon>Isotomidae</taxon>
        <taxon>Proisotominae</taxon>
        <taxon>Folsomia</taxon>
    </lineage>
</organism>
<name>A0A226DJ82_FOLCA</name>
<protein>
    <submittedName>
        <fullName evidence="1">Uncharacterized protein</fullName>
    </submittedName>
</protein>
<dbReference type="EMBL" id="LNIX01000018">
    <property type="protein sequence ID" value="OXA45048.1"/>
    <property type="molecule type" value="Genomic_DNA"/>
</dbReference>
<keyword evidence="2" id="KW-1185">Reference proteome</keyword>
<reference evidence="1 2" key="1">
    <citation type="submission" date="2015-12" db="EMBL/GenBank/DDBJ databases">
        <title>The genome of Folsomia candida.</title>
        <authorList>
            <person name="Faddeeva A."/>
            <person name="Derks M.F."/>
            <person name="Anvar Y."/>
            <person name="Smit S."/>
            <person name="Van Straalen N."/>
            <person name="Roelofs D."/>
        </authorList>
    </citation>
    <scope>NUCLEOTIDE SEQUENCE [LARGE SCALE GENOMIC DNA]</scope>
    <source>
        <strain evidence="1 2">VU population</strain>
        <tissue evidence="1">Whole body</tissue>
    </source>
</reference>
<proteinExistence type="predicted"/>
<gene>
    <name evidence="1" type="ORF">Fcan01_20026</name>
</gene>
<evidence type="ECO:0000313" key="1">
    <source>
        <dbReference type="EMBL" id="OXA45048.1"/>
    </source>
</evidence>
<comment type="caution">
    <text evidence="1">The sequence shown here is derived from an EMBL/GenBank/DDBJ whole genome shotgun (WGS) entry which is preliminary data.</text>
</comment>
<accession>A0A226DJ82</accession>
<dbReference type="Proteomes" id="UP000198287">
    <property type="component" value="Unassembled WGS sequence"/>
</dbReference>
<dbReference type="OrthoDB" id="10686348at2759"/>
<evidence type="ECO:0000313" key="2">
    <source>
        <dbReference type="Proteomes" id="UP000198287"/>
    </source>
</evidence>
<sequence length="186" mass="21535">MKTSNWQYFLHRYYTTCEKCCFLPIHWDNAGQSVKLSQSRIRLVLWGIMQSYLILDTGYLAVTMCTVNYRALCADATMKLLSHGLSRMAACLLIAWFANDFKSANNLINQVCKVHQRLKDEYYTDENGGVDDGLFYVTFGVITVHVQPIGPTLQHLEERHSVRYWGNRLLPGDWYDHKIGNFDNIV</sequence>
<dbReference type="AlphaFoldDB" id="A0A226DJ82"/>